<proteinExistence type="predicted"/>
<comment type="caution">
    <text evidence="2">The sequence shown here is derived from an EMBL/GenBank/DDBJ whole genome shotgun (WGS) entry which is preliminary data.</text>
</comment>
<reference evidence="2 3" key="1">
    <citation type="submission" date="2019-06" db="EMBL/GenBank/DDBJ databases">
        <title>Sequencing the genomes of 1000 actinobacteria strains.</title>
        <authorList>
            <person name="Klenk H.-P."/>
        </authorList>
    </citation>
    <scope>NUCLEOTIDE SEQUENCE [LARGE SCALE GENOMIC DNA]</scope>
    <source>
        <strain evidence="2 3">DSM 45511</strain>
    </source>
</reference>
<keyword evidence="1" id="KW-1133">Transmembrane helix</keyword>
<evidence type="ECO:0000313" key="2">
    <source>
        <dbReference type="EMBL" id="TQM36792.1"/>
    </source>
</evidence>
<feature type="transmembrane region" description="Helical" evidence="1">
    <location>
        <begin position="17"/>
        <end position="38"/>
    </location>
</feature>
<accession>A0A543FSK6</accession>
<protein>
    <submittedName>
        <fullName evidence="2">Uncharacterized protein</fullName>
    </submittedName>
</protein>
<feature type="transmembrane region" description="Helical" evidence="1">
    <location>
        <begin position="50"/>
        <end position="70"/>
    </location>
</feature>
<gene>
    <name evidence="2" type="ORF">FB388_3978</name>
</gene>
<dbReference type="EMBL" id="VFPH01000002">
    <property type="protein sequence ID" value="TQM36792.1"/>
    <property type="molecule type" value="Genomic_DNA"/>
</dbReference>
<keyword evidence="3" id="KW-1185">Reference proteome</keyword>
<sequence>MPALAARAEDFRPIRPLAAGVATVLRLGLLVGLGILAGDRFAEHMTTRPWLLAVTGLAVATLLIAARTAVARLVVTAGAPAARLPLPAGADRGAPLPRDRP</sequence>
<evidence type="ECO:0000313" key="3">
    <source>
        <dbReference type="Proteomes" id="UP000319818"/>
    </source>
</evidence>
<organism evidence="2 3">
    <name type="scientific">Pseudonocardia cypriaca</name>
    <dbReference type="NCBI Taxonomy" id="882449"/>
    <lineage>
        <taxon>Bacteria</taxon>
        <taxon>Bacillati</taxon>
        <taxon>Actinomycetota</taxon>
        <taxon>Actinomycetes</taxon>
        <taxon>Pseudonocardiales</taxon>
        <taxon>Pseudonocardiaceae</taxon>
        <taxon>Pseudonocardia</taxon>
    </lineage>
</organism>
<dbReference type="AlphaFoldDB" id="A0A543FSK6"/>
<name>A0A543FSK6_9PSEU</name>
<dbReference type="RefSeq" id="WP_142103647.1">
    <property type="nucleotide sequence ID" value="NZ_VFPH01000002.1"/>
</dbReference>
<keyword evidence="1" id="KW-0472">Membrane</keyword>
<keyword evidence="1" id="KW-0812">Transmembrane</keyword>
<dbReference type="Proteomes" id="UP000319818">
    <property type="component" value="Unassembled WGS sequence"/>
</dbReference>
<evidence type="ECO:0000256" key="1">
    <source>
        <dbReference type="SAM" id="Phobius"/>
    </source>
</evidence>